<feature type="non-terminal residue" evidence="1">
    <location>
        <position position="67"/>
    </location>
</feature>
<evidence type="ECO:0000313" key="2">
    <source>
        <dbReference type="Proteomes" id="UP000649617"/>
    </source>
</evidence>
<name>A0A812RJZ5_SYMPI</name>
<sequence>VWVKLEWNTAGRVMEFYRRADSEDSSIVWTQPPAPAKVIEIHDVRQRLSNLEAKVQLLTSQFPHDDE</sequence>
<organism evidence="1 2">
    <name type="scientific">Symbiodinium pilosum</name>
    <name type="common">Dinoflagellate</name>
    <dbReference type="NCBI Taxonomy" id="2952"/>
    <lineage>
        <taxon>Eukaryota</taxon>
        <taxon>Sar</taxon>
        <taxon>Alveolata</taxon>
        <taxon>Dinophyceae</taxon>
        <taxon>Suessiales</taxon>
        <taxon>Symbiodiniaceae</taxon>
        <taxon>Symbiodinium</taxon>
    </lineage>
</organism>
<dbReference type="AlphaFoldDB" id="A0A812RJZ5"/>
<dbReference type="Proteomes" id="UP000649617">
    <property type="component" value="Unassembled WGS sequence"/>
</dbReference>
<dbReference type="EMBL" id="CAJNIZ010020654">
    <property type="protein sequence ID" value="CAE7443543.1"/>
    <property type="molecule type" value="Genomic_DNA"/>
</dbReference>
<dbReference type="OrthoDB" id="442873at2759"/>
<evidence type="ECO:0000313" key="1">
    <source>
        <dbReference type="EMBL" id="CAE7443543.1"/>
    </source>
</evidence>
<keyword evidence="2" id="KW-1185">Reference proteome</keyword>
<protein>
    <submittedName>
        <fullName evidence="1">Uncharacterized protein</fullName>
    </submittedName>
</protein>
<reference evidence="1" key="1">
    <citation type="submission" date="2021-02" db="EMBL/GenBank/DDBJ databases">
        <authorList>
            <person name="Dougan E. K."/>
            <person name="Rhodes N."/>
            <person name="Thang M."/>
            <person name="Chan C."/>
        </authorList>
    </citation>
    <scope>NUCLEOTIDE SEQUENCE</scope>
</reference>
<gene>
    <name evidence="1" type="ORF">SPIL2461_LOCUS10782</name>
</gene>
<feature type="non-terminal residue" evidence="1">
    <location>
        <position position="1"/>
    </location>
</feature>
<proteinExistence type="predicted"/>
<comment type="caution">
    <text evidence="1">The sequence shown here is derived from an EMBL/GenBank/DDBJ whole genome shotgun (WGS) entry which is preliminary data.</text>
</comment>
<accession>A0A812RJZ5</accession>